<keyword evidence="2" id="KW-1185">Reference proteome</keyword>
<sequence length="69" mass="8220">MPTRILELWNAPWESSFFLTVLRKQHVTKQPHLTCRREPHQPEFISDRSLGLDFTGIFRLSVWIKISLN</sequence>
<comment type="caution">
    <text evidence="1">The sequence shown here is derived from an EMBL/GenBank/DDBJ whole genome shotgun (WGS) entry which is preliminary data.</text>
</comment>
<organism evidence="1 2">
    <name type="scientific">Grifola frondosa</name>
    <name type="common">Maitake</name>
    <name type="synonym">Polyporus frondosus</name>
    <dbReference type="NCBI Taxonomy" id="5627"/>
    <lineage>
        <taxon>Eukaryota</taxon>
        <taxon>Fungi</taxon>
        <taxon>Dikarya</taxon>
        <taxon>Basidiomycota</taxon>
        <taxon>Agaricomycotina</taxon>
        <taxon>Agaricomycetes</taxon>
        <taxon>Polyporales</taxon>
        <taxon>Grifolaceae</taxon>
        <taxon>Grifola</taxon>
    </lineage>
</organism>
<protein>
    <submittedName>
        <fullName evidence="1">Uncharacterized protein</fullName>
    </submittedName>
</protein>
<name>A0A1C7LYZ1_GRIFR</name>
<dbReference type="EMBL" id="LUGG01000022">
    <property type="protein sequence ID" value="OBZ68014.1"/>
    <property type="molecule type" value="Genomic_DNA"/>
</dbReference>
<evidence type="ECO:0000313" key="1">
    <source>
        <dbReference type="EMBL" id="OBZ68014.1"/>
    </source>
</evidence>
<reference evidence="1 2" key="1">
    <citation type="submission" date="2016-03" db="EMBL/GenBank/DDBJ databases">
        <title>Whole genome sequencing of Grifola frondosa 9006-11.</title>
        <authorList>
            <person name="Min B."/>
            <person name="Park H."/>
            <person name="Kim J.-G."/>
            <person name="Cho H."/>
            <person name="Oh Y.-L."/>
            <person name="Kong W.-S."/>
            <person name="Choi I.-G."/>
        </authorList>
    </citation>
    <scope>NUCLEOTIDE SEQUENCE [LARGE SCALE GENOMIC DNA]</scope>
    <source>
        <strain evidence="1 2">9006-11</strain>
    </source>
</reference>
<evidence type="ECO:0000313" key="2">
    <source>
        <dbReference type="Proteomes" id="UP000092993"/>
    </source>
</evidence>
<proteinExistence type="predicted"/>
<gene>
    <name evidence="1" type="ORF">A0H81_11717</name>
</gene>
<accession>A0A1C7LYZ1</accession>
<dbReference type="AlphaFoldDB" id="A0A1C7LYZ1"/>
<dbReference type="Proteomes" id="UP000092993">
    <property type="component" value="Unassembled WGS sequence"/>
</dbReference>